<protein>
    <submittedName>
        <fullName evidence="1">Uncharacterized protein</fullName>
    </submittedName>
</protein>
<name>A0A1I4ELT9_9HYPH</name>
<organism evidence="1 2">
    <name type="scientific">Neomesorhizobium albiziae</name>
    <dbReference type="NCBI Taxonomy" id="335020"/>
    <lineage>
        <taxon>Bacteria</taxon>
        <taxon>Pseudomonadati</taxon>
        <taxon>Pseudomonadota</taxon>
        <taxon>Alphaproteobacteria</taxon>
        <taxon>Hyphomicrobiales</taxon>
        <taxon>Phyllobacteriaceae</taxon>
        <taxon>Neomesorhizobium</taxon>
    </lineage>
</organism>
<dbReference type="AlphaFoldDB" id="A0A1I4ELT9"/>
<evidence type="ECO:0000313" key="2">
    <source>
        <dbReference type="Proteomes" id="UP000323300"/>
    </source>
</evidence>
<accession>A0A1I4ELT9</accession>
<dbReference type="EMBL" id="FOSL01000027">
    <property type="protein sequence ID" value="SFL06153.1"/>
    <property type="molecule type" value="Genomic_DNA"/>
</dbReference>
<dbReference type="Proteomes" id="UP000323300">
    <property type="component" value="Unassembled WGS sequence"/>
</dbReference>
<sequence length="77" mass="8754">MLWIMRGDNIIPFPLDVRVAIELEIHRAVARFGHNVEIMAIAAKWHGTMDDRQVLTALRKINQIGDTLPKGQTDDGY</sequence>
<reference evidence="1 2" key="1">
    <citation type="submission" date="2016-10" db="EMBL/GenBank/DDBJ databases">
        <authorList>
            <person name="Varghese N."/>
            <person name="Submissions S."/>
        </authorList>
    </citation>
    <scope>NUCLEOTIDE SEQUENCE [LARGE SCALE GENOMIC DNA]</scope>
    <source>
        <strain evidence="1 2">DSM 21822</strain>
    </source>
</reference>
<evidence type="ECO:0000313" key="1">
    <source>
        <dbReference type="EMBL" id="SFL06153.1"/>
    </source>
</evidence>
<proteinExistence type="predicted"/>
<keyword evidence="2" id="KW-1185">Reference proteome</keyword>
<gene>
    <name evidence="1" type="ORF">SAMN04488498_12748</name>
</gene>